<proteinExistence type="inferred from homology"/>
<name>A0A014MK53_9BURK</name>
<feature type="chain" id="PRO_5001473561" evidence="2">
    <location>
        <begin position="25"/>
        <end position="325"/>
    </location>
</feature>
<dbReference type="AlphaFoldDB" id="A0A014MK53"/>
<keyword evidence="4" id="KW-1185">Reference proteome</keyword>
<protein>
    <submittedName>
        <fullName evidence="3">ABC transporter substrate-binding protein</fullName>
    </submittedName>
</protein>
<dbReference type="Proteomes" id="UP000020766">
    <property type="component" value="Unassembled WGS sequence"/>
</dbReference>
<dbReference type="Gene3D" id="3.40.190.150">
    <property type="entry name" value="Bordetella uptake gene, domain 1"/>
    <property type="match status" value="1"/>
</dbReference>
<dbReference type="PANTHER" id="PTHR42928">
    <property type="entry name" value="TRICARBOXYLATE-BINDING PROTEIN"/>
    <property type="match status" value="1"/>
</dbReference>
<gene>
    <name evidence="3" type="ORF">AX13_13845</name>
</gene>
<dbReference type="EMBL" id="JBOK01000041">
    <property type="protein sequence ID" value="EXU78474.1"/>
    <property type="molecule type" value="Genomic_DNA"/>
</dbReference>
<dbReference type="InterPro" id="IPR005064">
    <property type="entry name" value="BUG"/>
</dbReference>
<dbReference type="PATRIC" id="fig|1457173.3.peg.3650"/>
<dbReference type="SUPFAM" id="SSF53850">
    <property type="entry name" value="Periplasmic binding protein-like II"/>
    <property type="match status" value="1"/>
</dbReference>
<accession>A0A014MK53</accession>
<evidence type="ECO:0000313" key="3">
    <source>
        <dbReference type="EMBL" id="EXU78474.1"/>
    </source>
</evidence>
<evidence type="ECO:0000256" key="1">
    <source>
        <dbReference type="ARBA" id="ARBA00006987"/>
    </source>
</evidence>
<evidence type="ECO:0000256" key="2">
    <source>
        <dbReference type="SAM" id="SignalP"/>
    </source>
</evidence>
<organism evidence="3 4">
    <name type="scientific">Comamonas aquatica DA1877</name>
    <dbReference type="NCBI Taxonomy" id="1457173"/>
    <lineage>
        <taxon>Bacteria</taxon>
        <taxon>Pseudomonadati</taxon>
        <taxon>Pseudomonadota</taxon>
        <taxon>Betaproteobacteria</taxon>
        <taxon>Burkholderiales</taxon>
        <taxon>Comamonadaceae</taxon>
        <taxon>Comamonas</taxon>
    </lineage>
</organism>
<comment type="similarity">
    <text evidence="1">Belongs to the UPF0065 (bug) family.</text>
</comment>
<reference evidence="3 4" key="1">
    <citation type="submission" date="2014-01" db="EMBL/GenBank/DDBJ databases">
        <title>Interspecies Systems Biology Uncovers Metabolites Affecting C. elegans Gene Expression and Life History Traits.</title>
        <authorList>
            <person name="Watson E."/>
            <person name="Macneil L.T."/>
            <person name="Ritter A.D."/>
            <person name="Yilmaz L.S."/>
            <person name="Rosebrock A.P."/>
            <person name="Caudy A.A."/>
            <person name="Walhout A.J."/>
        </authorList>
    </citation>
    <scope>NUCLEOTIDE SEQUENCE [LARGE SCALE GENOMIC DNA]</scope>
    <source>
        <strain evidence="3 4">DA1877</strain>
    </source>
</reference>
<dbReference type="Gene3D" id="3.40.190.10">
    <property type="entry name" value="Periplasmic binding protein-like II"/>
    <property type="match status" value="1"/>
</dbReference>
<dbReference type="PANTHER" id="PTHR42928:SF5">
    <property type="entry name" value="BLR1237 PROTEIN"/>
    <property type="match status" value="1"/>
</dbReference>
<comment type="caution">
    <text evidence="3">The sequence shown here is derived from an EMBL/GenBank/DDBJ whole genome shotgun (WGS) entry which is preliminary data.</text>
</comment>
<dbReference type="InterPro" id="IPR042100">
    <property type="entry name" value="Bug_dom1"/>
</dbReference>
<dbReference type="Pfam" id="PF03401">
    <property type="entry name" value="TctC"/>
    <property type="match status" value="1"/>
</dbReference>
<feature type="signal peptide" evidence="2">
    <location>
        <begin position="1"/>
        <end position="24"/>
    </location>
</feature>
<dbReference type="CDD" id="cd13578">
    <property type="entry name" value="PBP2_Bug27"/>
    <property type="match status" value="1"/>
</dbReference>
<dbReference type="PIRSF" id="PIRSF017082">
    <property type="entry name" value="YflP"/>
    <property type="match status" value="1"/>
</dbReference>
<dbReference type="RefSeq" id="WP_043387535.1">
    <property type="nucleotide sequence ID" value="NZ_JBOK01000041.1"/>
</dbReference>
<evidence type="ECO:0000313" key="4">
    <source>
        <dbReference type="Proteomes" id="UP000020766"/>
    </source>
</evidence>
<keyword evidence="2" id="KW-0732">Signal</keyword>
<sequence>MKRRHLLSAAAWCSTALLPWQALAQEAPSWPTKPVRMLVGSAPGGGTDAMARAVADRLAPLLKQPVIVENRPGVSNTLAVDITAKSTDGHTMVMGVVTAHAIAPHLLKLGYDNNKDLIPVAFVGSVPNVLVVGNSVAANSVAELVAMAKKHPHQINFASSGTGSTQHIAAEVFKDAAGVDITHVPYKGSAAALVDLVSGQVQMSFDTMPSVIGQIKAGKLRPLAVTSPQRNAQLPQVPTTAEAGLSGVEISAWYGIYMPASTPKAVVQKVHDEVNKVIAMPETKTRLEAVGAELRPMAQADFASFHMAEYQRFGDIIRKNNIKLD</sequence>
<dbReference type="STRING" id="225991.MA05_01300"/>